<evidence type="ECO:0000256" key="4">
    <source>
        <dbReference type="ARBA" id="ARBA00022729"/>
    </source>
</evidence>
<feature type="domain" description="Spore germination protein N-terminal" evidence="10">
    <location>
        <begin position="31"/>
        <end position="204"/>
    </location>
</feature>
<evidence type="ECO:0000256" key="3">
    <source>
        <dbReference type="ARBA" id="ARBA00022544"/>
    </source>
</evidence>
<dbReference type="InterPro" id="IPR057336">
    <property type="entry name" value="GerAC_N"/>
</dbReference>
<dbReference type="Pfam" id="PF25198">
    <property type="entry name" value="Spore_GerAC_N"/>
    <property type="match status" value="1"/>
</dbReference>
<evidence type="ECO:0000313" key="12">
    <source>
        <dbReference type="Proteomes" id="UP001224122"/>
    </source>
</evidence>
<evidence type="ECO:0000256" key="5">
    <source>
        <dbReference type="ARBA" id="ARBA00023136"/>
    </source>
</evidence>
<keyword evidence="12" id="KW-1185">Reference proteome</keyword>
<evidence type="ECO:0000259" key="10">
    <source>
        <dbReference type="Pfam" id="PF25198"/>
    </source>
</evidence>
<feature type="domain" description="Spore germination GerAC-like C-terminal" evidence="9">
    <location>
        <begin position="256"/>
        <end position="423"/>
    </location>
</feature>
<evidence type="ECO:0000256" key="6">
    <source>
        <dbReference type="ARBA" id="ARBA00023139"/>
    </source>
</evidence>
<dbReference type="PROSITE" id="PS51257">
    <property type="entry name" value="PROKAR_LIPOPROTEIN"/>
    <property type="match status" value="1"/>
</dbReference>
<dbReference type="PANTHER" id="PTHR35789:SF1">
    <property type="entry name" value="SPORE GERMINATION PROTEIN B3"/>
    <property type="match status" value="1"/>
</dbReference>
<comment type="caution">
    <text evidence="11">The sequence shown here is derived from an EMBL/GenBank/DDBJ whole genome shotgun (WGS) entry which is preliminary data.</text>
</comment>
<keyword evidence="4" id="KW-0732">Signal</keyword>
<keyword evidence="3" id="KW-0309">Germination</keyword>
<evidence type="ECO:0000256" key="8">
    <source>
        <dbReference type="SAM" id="MobiDB-lite"/>
    </source>
</evidence>
<accession>A0ABT9Y1C1</accession>
<keyword evidence="6" id="KW-0564">Palmitate</keyword>
<dbReference type="NCBIfam" id="TIGR02887">
    <property type="entry name" value="spore_ger_x_C"/>
    <property type="match status" value="1"/>
</dbReference>
<dbReference type="Pfam" id="PF05504">
    <property type="entry name" value="Spore_GerAC"/>
    <property type="match status" value="1"/>
</dbReference>
<proteinExistence type="inferred from homology"/>
<evidence type="ECO:0000259" key="9">
    <source>
        <dbReference type="Pfam" id="PF05504"/>
    </source>
</evidence>
<organism evidence="11 12">
    <name type="scientific">Neobacillus ginsengisoli</name>
    <dbReference type="NCBI Taxonomy" id="904295"/>
    <lineage>
        <taxon>Bacteria</taxon>
        <taxon>Bacillati</taxon>
        <taxon>Bacillota</taxon>
        <taxon>Bacilli</taxon>
        <taxon>Bacillales</taxon>
        <taxon>Bacillaceae</taxon>
        <taxon>Neobacillus</taxon>
    </lineage>
</organism>
<keyword evidence="5" id="KW-0472">Membrane</keyword>
<evidence type="ECO:0000256" key="2">
    <source>
        <dbReference type="ARBA" id="ARBA00007886"/>
    </source>
</evidence>
<feature type="compositionally biased region" description="Polar residues" evidence="8">
    <location>
        <begin position="237"/>
        <end position="251"/>
    </location>
</feature>
<dbReference type="EMBL" id="JAUSTW010000010">
    <property type="protein sequence ID" value="MDQ0201534.1"/>
    <property type="molecule type" value="Genomic_DNA"/>
</dbReference>
<evidence type="ECO:0000256" key="1">
    <source>
        <dbReference type="ARBA" id="ARBA00004635"/>
    </source>
</evidence>
<evidence type="ECO:0000313" key="11">
    <source>
        <dbReference type="EMBL" id="MDQ0201534.1"/>
    </source>
</evidence>
<dbReference type="InterPro" id="IPR038501">
    <property type="entry name" value="Spore_GerAC_C_sf"/>
</dbReference>
<feature type="compositionally biased region" description="Basic and acidic residues" evidence="8">
    <location>
        <begin position="225"/>
        <end position="236"/>
    </location>
</feature>
<comment type="similarity">
    <text evidence="2">Belongs to the GerABKC lipoprotein family.</text>
</comment>
<gene>
    <name evidence="11" type="ORF">J2S10_004742</name>
</gene>
<dbReference type="InterPro" id="IPR008844">
    <property type="entry name" value="Spore_GerAC-like"/>
</dbReference>
<dbReference type="Gene3D" id="3.30.300.210">
    <property type="entry name" value="Nutrient germinant receptor protein C, domain 3"/>
    <property type="match status" value="1"/>
</dbReference>
<name>A0ABT9Y1C1_9BACI</name>
<comment type="subcellular location">
    <subcellularLocation>
        <location evidence="1">Membrane</location>
        <topology evidence="1">Lipid-anchor</topology>
    </subcellularLocation>
</comment>
<evidence type="ECO:0000256" key="7">
    <source>
        <dbReference type="ARBA" id="ARBA00023288"/>
    </source>
</evidence>
<reference evidence="11 12" key="1">
    <citation type="submission" date="2023-07" db="EMBL/GenBank/DDBJ databases">
        <title>Genomic Encyclopedia of Type Strains, Phase IV (KMG-IV): sequencing the most valuable type-strain genomes for metagenomic binning, comparative biology and taxonomic classification.</title>
        <authorList>
            <person name="Goeker M."/>
        </authorList>
    </citation>
    <scope>NUCLEOTIDE SEQUENCE [LARGE SCALE GENOMIC DNA]</scope>
    <source>
        <strain evidence="11 12">DSM 27594</strain>
    </source>
</reference>
<feature type="region of interest" description="Disordered" evidence="8">
    <location>
        <begin position="216"/>
        <end position="251"/>
    </location>
</feature>
<dbReference type="InterPro" id="IPR046953">
    <property type="entry name" value="Spore_GerAC-like_C"/>
</dbReference>
<sequence length="427" mass="47799">MIKHNREKARCLLLTFIILMGSFSLTGCWSSRETTDLAILNVMGVDKDEGGQYKLTALIANPQSPVSQTSSGSGQNQALIKIGKGRSLLEALSQLATSTSKQFYLGHVQVVIFGEKAASESMKESLDFLKRENDFRPNIQMLVTKGKASDIIKTPTQLETPLGSEIQDFIRTKQLSSTNMVHDLSQFSEALTMNMKDPFTGEISLAQEKGIQVEQAVSGTNQSRTQDKKATLKSETKQNSNKSETKQNSNAAYRIQGTAVFKKAHLMGFLNKKESRGVLWVNGKLQNDVIVLNCPRKESGTISLQIKHTTSQLSPQIVNGKPEMDLAIKVDGDIGQITCQNINLSSDELEEMNKQLRGLIRQEVMQTFAKVKQEWQADIFDFGESIYRKYPKEWKEISSEWRKGGLKEMQVHVKVRANISRYGLRGR</sequence>
<dbReference type="Gene3D" id="6.20.190.10">
    <property type="entry name" value="Nutrient germinant receptor protein C, domain 1"/>
    <property type="match status" value="1"/>
</dbReference>
<keyword evidence="7" id="KW-0449">Lipoprotein</keyword>
<dbReference type="PANTHER" id="PTHR35789">
    <property type="entry name" value="SPORE GERMINATION PROTEIN B3"/>
    <property type="match status" value="1"/>
</dbReference>
<dbReference type="Proteomes" id="UP001224122">
    <property type="component" value="Unassembled WGS sequence"/>
</dbReference>
<dbReference type="RefSeq" id="WP_307412927.1">
    <property type="nucleotide sequence ID" value="NZ_JAUSTW010000010.1"/>
</dbReference>
<protein>
    <submittedName>
        <fullName evidence="11">Spore germination protein KC</fullName>
    </submittedName>
</protein>